<name>C9Y8X9_CURXX</name>
<protein>
    <recommendedName>
        <fullName evidence="2">Transposase</fullName>
    </recommendedName>
</protein>
<accession>C9Y8X9</accession>
<dbReference type="AlphaFoldDB" id="C9Y8X9"/>
<sequence length="67" mass="7594">MRFEFVAKHRVAWPVGLICESLGVSRSGFYAWLSRPRSLCSQPDEVKCTLVLQSFLGSDKTYGARRV</sequence>
<organism evidence="1">
    <name type="scientific">Curvibacter symbiont subsp. Hydra magnipapillata</name>
    <dbReference type="NCBI Taxonomy" id="667019"/>
    <lineage>
        <taxon>Bacteria</taxon>
        <taxon>Pseudomonadati</taxon>
        <taxon>Pseudomonadota</taxon>
        <taxon>Betaproteobacteria</taxon>
        <taxon>Burkholderiales</taxon>
        <taxon>Comamonadaceae</taxon>
        <taxon>Curvibacter</taxon>
    </lineage>
</organism>
<reference evidence="1" key="1">
    <citation type="journal article" date="2010" name="Nature">
        <title>The dynamic genome of Hydra.</title>
        <authorList>
            <person name="Chapman J.A."/>
            <person name="Kirkness E.F."/>
            <person name="Simakov O."/>
            <person name="Hampson S.E."/>
            <person name="Mitros T."/>
            <person name="Weinmaier T."/>
            <person name="Rattei T."/>
            <person name="Balasubramanian P.G."/>
            <person name="Borman J."/>
            <person name="Busam D."/>
            <person name="Disbennett K."/>
            <person name="Pfannkoch C."/>
            <person name="Sumin N."/>
            <person name="Sutton G."/>
            <person name="Viswanathan L."/>
            <person name="Walenz B."/>
            <person name="Goodstein D.M."/>
            <person name="Hellsten U."/>
            <person name="Kawashima T."/>
            <person name="Prochnik S.E."/>
            <person name="Putnam N.H."/>
            <person name="Shu S."/>
            <person name="Blumberg B."/>
            <person name="Dana C.E."/>
            <person name="Gee L."/>
            <person name="Kibler D.F."/>
            <person name="Law L."/>
            <person name="Lindgens D."/>
            <person name="Martinez D.E."/>
            <person name="Peng J."/>
            <person name="Wigge P.A."/>
            <person name="Bertulat B."/>
            <person name="Guder C."/>
            <person name="Nakamura Y."/>
            <person name="Ozbek S."/>
            <person name="Watanabe H."/>
            <person name="Khalturin K."/>
            <person name="Hemmrich G."/>
            <person name="Franke A."/>
            <person name="Augustin R."/>
            <person name="Fraune S."/>
            <person name="Hayakawa E."/>
            <person name="Hayakawa S."/>
            <person name="Hirose M."/>
            <person name="Hwang J."/>
            <person name="Ikeo K."/>
            <person name="Nishimiya-Fujisawa C."/>
            <person name="Ogura A."/>
            <person name="Takahashi T."/>
            <person name="Steinmetz P.R."/>
            <person name="Zhang X."/>
            <person name="Aufschnaiter R."/>
            <person name="Eder M.K."/>
            <person name="Gorny A.K."/>
            <person name="Salvenmoser W."/>
            <person name="Heimberg A.M."/>
            <person name="Wheeler B.M."/>
            <person name="Peterson K.J."/>
            <person name="Boettger A."/>
            <person name="Tischler P."/>
            <person name="Wolf A."/>
            <person name="Gojobori T."/>
            <person name="Remington K.A."/>
            <person name="Strausberg R.L."/>
            <person name="Venter J."/>
            <person name="Technau U."/>
            <person name="Hobmayer B."/>
            <person name="Bosch T.C."/>
            <person name="Holstein T.W."/>
            <person name="Fujisawa T."/>
            <person name="Bode H.R."/>
            <person name="David C.N."/>
            <person name="Rokhsar D.S."/>
            <person name="Steele R.E."/>
        </authorList>
    </citation>
    <scope>NUCLEOTIDE SEQUENCE</scope>
</reference>
<dbReference type="EMBL" id="FN543104">
    <property type="protein sequence ID" value="CBA28142.1"/>
    <property type="molecule type" value="Genomic_DNA"/>
</dbReference>
<evidence type="ECO:0000313" key="1">
    <source>
        <dbReference type="EMBL" id="CBA28142.1"/>
    </source>
</evidence>
<proteinExistence type="predicted"/>
<gene>
    <name evidence="1" type="ORF">Csp_A05800</name>
</gene>
<evidence type="ECO:0008006" key="2">
    <source>
        <dbReference type="Google" id="ProtNLM"/>
    </source>
</evidence>